<dbReference type="InterPro" id="IPR007121">
    <property type="entry name" value="RNA_pol_bsu_CS"/>
</dbReference>
<dbReference type="InterPro" id="IPR007641">
    <property type="entry name" value="RNA_pol_Rpb2_7"/>
</dbReference>
<keyword evidence="2 6" id="KW-0808">Transferase</keyword>
<dbReference type="SUPFAM" id="SSF64484">
    <property type="entry name" value="beta and beta-prime subunits of DNA dependent RNA-polymerase"/>
    <property type="match status" value="1"/>
</dbReference>
<feature type="domain" description="RNA polymerase Rpb2" evidence="12">
    <location>
        <begin position="382"/>
        <end position="449"/>
    </location>
</feature>
<dbReference type="AlphaFoldDB" id="A0A2M7XNS7"/>
<organism evidence="14 15">
    <name type="scientific">Candidatus Shapirobacteria bacterium CG_4_9_14_3_um_filter_36_12</name>
    <dbReference type="NCBI Taxonomy" id="1974877"/>
    <lineage>
        <taxon>Bacteria</taxon>
        <taxon>Candidatus Shapironibacteriota</taxon>
    </lineage>
</organism>
<evidence type="ECO:0000259" key="9">
    <source>
        <dbReference type="Pfam" id="PF00562"/>
    </source>
</evidence>
<comment type="catalytic activity">
    <reaction evidence="5 6 8">
        <text>RNA(n) + a ribonucleoside 5'-triphosphate = RNA(n+1) + diphosphate</text>
        <dbReference type="Rhea" id="RHEA:21248"/>
        <dbReference type="Rhea" id="RHEA-COMP:14527"/>
        <dbReference type="Rhea" id="RHEA-COMP:17342"/>
        <dbReference type="ChEBI" id="CHEBI:33019"/>
        <dbReference type="ChEBI" id="CHEBI:61557"/>
        <dbReference type="ChEBI" id="CHEBI:140395"/>
        <dbReference type="EC" id="2.7.7.6"/>
    </reaction>
</comment>
<dbReference type="InterPro" id="IPR014724">
    <property type="entry name" value="RNA_pol_RPB2_OB-fold"/>
</dbReference>
<gene>
    <name evidence="6" type="primary">rpoB</name>
    <name evidence="14" type="ORF">CO168_01020</name>
</gene>
<evidence type="ECO:0000256" key="3">
    <source>
        <dbReference type="ARBA" id="ARBA00022695"/>
    </source>
</evidence>
<dbReference type="CDD" id="cd00653">
    <property type="entry name" value="RNA_pol_B_RPB2"/>
    <property type="match status" value="1"/>
</dbReference>
<evidence type="ECO:0000259" key="11">
    <source>
        <dbReference type="Pfam" id="PF04561"/>
    </source>
</evidence>
<dbReference type="Gene3D" id="2.40.50.150">
    <property type="match status" value="1"/>
</dbReference>
<feature type="domain" description="RNA polymerase Rpb2" evidence="10">
    <location>
        <begin position="973"/>
        <end position="1045"/>
    </location>
</feature>
<dbReference type="PANTHER" id="PTHR20856">
    <property type="entry name" value="DNA-DIRECTED RNA POLYMERASE I SUBUNIT 2"/>
    <property type="match status" value="1"/>
</dbReference>
<feature type="domain" description="RNA polymerase Rpb2" evidence="11">
    <location>
        <begin position="133"/>
        <end position="320"/>
    </location>
</feature>
<dbReference type="Pfam" id="PF04565">
    <property type="entry name" value="RNA_pol_Rpb2_3"/>
    <property type="match status" value="1"/>
</dbReference>
<evidence type="ECO:0000259" key="13">
    <source>
        <dbReference type="Pfam" id="PF10385"/>
    </source>
</evidence>
<comment type="caution">
    <text evidence="14">The sequence shown here is derived from an EMBL/GenBank/DDBJ whole genome shotgun (WGS) entry which is preliminary data.</text>
</comment>
<feature type="domain" description="DNA-directed RNA polymerase beta subunit external 1" evidence="13">
    <location>
        <begin position="460"/>
        <end position="526"/>
    </location>
</feature>
<keyword evidence="1 6" id="KW-0240">DNA-directed RNA polymerase</keyword>
<dbReference type="EC" id="2.7.7.6" evidence="6 8"/>
<evidence type="ECO:0000256" key="8">
    <source>
        <dbReference type="RuleBase" id="RU363031"/>
    </source>
</evidence>
<evidence type="ECO:0000256" key="2">
    <source>
        <dbReference type="ARBA" id="ARBA00022679"/>
    </source>
</evidence>
<dbReference type="GO" id="GO:0003899">
    <property type="term" value="F:DNA-directed RNA polymerase activity"/>
    <property type="evidence" value="ECO:0007669"/>
    <property type="project" value="UniProtKB-UniRule"/>
</dbReference>
<dbReference type="InterPro" id="IPR015712">
    <property type="entry name" value="DNA-dir_RNA_pol_su2"/>
</dbReference>
<dbReference type="Gene3D" id="2.30.150.10">
    <property type="entry name" value="DNA-directed RNA polymerase, beta subunit, external 1 domain"/>
    <property type="match status" value="1"/>
</dbReference>
<dbReference type="GO" id="GO:0032549">
    <property type="term" value="F:ribonucleoside binding"/>
    <property type="evidence" value="ECO:0007669"/>
    <property type="project" value="InterPro"/>
</dbReference>
<dbReference type="Gene3D" id="3.90.1800.10">
    <property type="entry name" value="RNA polymerase alpha subunit dimerisation domain"/>
    <property type="match status" value="1"/>
</dbReference>
<dbReference type="InterPro" id="IPR007645">
    <property type="entry name" value="RNA_pol_Rpb2_3"/>
</dbReference>
<dbReference type="GO" id="GO:0000428">
    <property type="term" value="C:DNA-directed RNA polymerase complex"/>
    <property type="evidence" value="ECO:0007669"/>
    <property type="project" value="UniProtKB-KW"/>
</dbReference>
<dbReference type="InterPro" id="IPR007642">
    <property type="entry name" value="RNA_pol_Rpb2_2"/>
</dbReference>
<dbReference type="Pfam" id="PF04560">
    <property type="entry name" value="RNA_pol_Rpb2_7"/>
    <property type="match status" value="1"/>
</dbReference>
<evidence type="ECO:0000256" key="6">
    <source>
        <dbReference type="HAMAP-Rule" id="MF_01321"/>
    </source>
</evidence>
<evidence type="ECO:0000259" key="12">
    <source>
        <dbReference type="Pfam" id="PF04565"/>
    </source>
</evidence>
<evidence type="ECO:0000313" key="15">
    <source>
        <dbReference type="Proteomes" id="UP000230518"/>
    </source>
</evidence>
<dbReference type="Pfam" id="PF10385">
    <property type="entry name" value="RNA_pol_Rpb2_45"/>
    <property type="match status" value="1"/>
</dbReference>
<dbReference type="HAMAP" id="MF_01321">
    <property type="entry name" value="RNApol_bact_RpoB"/>
    <property type="match status" value="1"/>
</dbReference>
<dbReference type="InterPro" id="IPR037033">
    <property type="entry name" value="DNA-dir_RNAP_su2_hyb_sf"/>
</dbReference>
<dbReference type="Proteomes" id="UP000230518">
    <property type="component" value="Unassembled WGS sequence"/>
</dbReference>
<dbReference type="Pfam" id="PF04561">
    <property type="entry name" value="RNA_pol_Rpb2_2"/>
    <property type="match status" value="1"/>
</dbReference>
<evidence type="ECO:0000313" key="14">
    <source>
        <dbReference type="EMBL" id="PJA51199.1"/>
    </source>
</evidence>
<keyword evidence="4 6" id="KW-0804">Transcription</keyword>
<keyword evidence="3 6" id="KW-0548">Nucleotidyltransferase</keyword>
<evidence type="ECO:0000256" key="5">
    <source>
        <dbReference type="ARBA" id="ARBA00048552"/>
    </source>
</evidence>
<dbReference type="Gene3D" id="2.40.50.100">
    <property type="match status" value="1"/>
</dbReference>
<reference evidence="15" key="1">
    <citation type="submission" date="2017-09" db="EMBL/GenBank/DDBJ databases">
        <title>Depth-based differentiation of microbial function through sediment-hosted aquifers and enrichment of novel symbionts in the deep terrestrial subsurface.</title>
        <authorList>
            <person name="Probst A.J."/>
            <person name="Ladd B."/>
            <person name="Jarett J.K."/>
            <person name="Geller-Mcgrath D.E."/>
            <person name="Sieber C.M.K."/>
            <person name="Emerson J.B."/>
            <person name="Anantharaman K."/>
            <person name="Thomas B.C."/>
            <person name="Malmstrom R."/>
            <person name="Stieglmeier M."/>
            <person name="Klingl A."/>
            <person name="Woyke T."/>
            <person name="Ryan C.M."/>
            <person name="Banfield J.F."/>
        </authorList>
    </citation>
    <scope>NUCLEOTIDE SEQUENCE [LARGE SCALE GENOMIC DNA]</scope>
</reference>
<proteinExistence type="inferred from homology"/>
<comment type="subunit">
    <text evidence="6 8">The RNAP catalytic core consists of 2 alpha, 1 beta, 1 beta' and 1 omega subunit. When a sigma factor is associated with the core the holoenzyme is formed, which can initiate transcription.</text>
</comment>
<evidence type="ECO:0000256" key="7">
    <source>
        <dbReference type="RuleBase" id="RU000434"/>
    </source>
</evidence>
<evidence type="ECO:0000256" key="4">
    <source>
        <dbReference type="ARBA" id="ARBA00023163"/>
    </source>
</evidence>
<dbReference type="InterPro" id="IPR037034">
    <property type="entry name" value="RNA_pol_Rpb2_2_sf"/>
</dbReference>
<dbReference type="Pfam" id="PF00562">
    <property type="entry name" value="RNA_pol_Rpb2_6"/>
    <property type="match status" value="1"/>
</dbReference>
<comment type="function">
    <text evidence="6 8">DNA-dependent RNA polymerase catalyzes the transcription of DNA into RNA using the four ribonucleoside triphosphates as substrates.</text>
</comment>
<name>A0A2M7XNS7_9BACT</name>
<dbReference type="NCBIfam" id="NF001616">
    <property type="entry name" value="PRK00405.1"/>
    <property type="match status" value="1"/>
</dbReference>
<dbReference type="InterPro" id="IPR042107">
    <property type="entry name" value="DNA-dir_RNA_pol_bsu_ext_1_sf"/>
</dbReference>
<dbReference type="InterPro" id="IPR019462">
    <property type="entry name" value="DNA-dir_RNA_pol_bsu_external_1"/>
</dbReference>
<dbReference type="Gene3D" id="3.90.1100.10">
    <property type="match status" value="1"/>
</dbReference>
<dbReference type="GO" id="GO:0003677">
    <property type="term" value="F:DNA binding"/>
    <property type="evidence" value="ECO:0007669"/>
    <property type="project" value="UniProtKB-UniRule"/>
</dbReference>
<sequence>MPSAKRTNWGKNYSNLPTIDLLEVQKESWKEFLEKDFIETIRSVSPISDYTGNNWVLELGEITFDEITITPQTAKIKGLNYTVPVVVKAKLTNKRTGLVKEESVFLLNLPTMTPEATFIINGIERGIINQLVRSPGVYFTAQVDHATGKNLCNAEIRPVRGSWLEFFIGKKDVIFARIDRKKKVPATVIIRALTGLTDKQIVKELGDYINATINADPSKTQDEALLEFYRKMRPGEPIVLENSQKFFNDRFFDLRTYELGFVGRHKVNKKFGFNFNDTDRKNWILKSEDLLVTLKYLIKLQKGETKQFDDIDSLSNRRLRRAGEIVSQIALRPAMARFERMVKERMSLLSTKEKPSPSQMINPQPMISSLNTFFRSNQLSAILDQTNPLAEIDLLRRVTVVGVGGLTRERAAFSIRDVHASQYGRICTVRSPEGPNIGLVTYLALYAKVDKYGFLLAPFRKIVKSGKKFSISDEIVFLDAQDEFNHKTTNLSITVDAKNNILQEWVPVRFQGEFAEGPIDDVEFIDMVPNEIIGTSASLIPFIDHDDATRALMGSHMQTQAVPLVKPQAPIVGTGMERAIATAMHRSIQAVKAGTVIYVDADKVIIDEMTYTTVKFERTSPYGTCYNQKVLVSVGDKVKKDDVIIDGPSTHNGELSIGTNLLVAYASIDGLGYEDSFLISDRLVKEDVLTNIQIYEYQANVVETKLGSEELTKDIPNVSENELAKLTEDGIVMIGATVGPNDILVGKVEPRGEKELSAEERLLRAIFGEKAREVKDTSLRVSNGEGGVVIKVEILSKEQEDELDPGVNKMVKVYVAQIRRIQEGDKIAGRHGNKGVICRIMPEYDMPRLADGTPIDLVMSPLSVVARMNLGQILEVTLAGAGLKLNKKYAVPVFEKYTEDDIAKELIEAGLSVTGKTQLYDGRTGDAYDQETVVGIGYILKLVHMVDDKVHARSTGPYSLVTQQPLGGKARMGGQRLGEMEVWALEAHQAAHTLQEMLTIKSDDIEGRTRAFQAIIKGLPIPEPDIPESFKVLTKELAGLVIDISPDGEIEEDPILEETEIKEEN</sequence>
<protein>
    <recommendedName>
        <fullName evidence="6 8">DNA-directed RNA polymerase subunit beta</fullName>
        <shortName evidence="6">RNAP subunit beta</shortName>
        <ecNumber evidence="6 8">2.7.7.6</ecNumber>
    </recommendedName>
    <alternativeName>
        <fullName evidence="6">RNA polymerase subunit beta</fullName>
    </alternativeName>
    <alternativeName>
        <fullName evidence="6">Transcriptase subunit beta</fullName>
    </alternativeName>
</protein>
<evidence type="ECO:0000259" key="10">
    <source>
        <dbReference type="Pfam" id="PF04560"/>
    </source>
</evidence>
<feature type="domain" description="DNA-directed RNA polymerase subunit 2 hybrid-binding" evidence="9">
    <location>
        <begin position="537"/>
        <end position="971"/>
    </location>
</feature>
<dbReference type="Gene3D" id="2.40.270.10">
    <property type="entry name" value="DNA-directed RNA polymerase, subunit 2, domain 6"/>
    <property type="match status" value="2"/>
</dbReference>
<evidence type="ECO:0000256" key="1">
    <source>
        <dbReference type="ARBA" id="ARBA00022478"/>
    </source>
</evidence>
<comment type="similarity">
    <text evidence="6 7">Belongs to the RNA polymerase beta chain family.</text>
</comment>
<dbReference type="InterPro" id="IPR007120">
    <property type="entry name" value="DNA-dir_RNAP_su2_dom"/>
</dbReference>
<dbReference type="Gene3D" id="3.90.1110.10">
    <property type="entry name" value="RNA polymerase Rpb2, domain 2"/>
    <property type="match status" value="1"/>
</dbReference>
<accession>A0A2M7XNS7</accession>
<dbReference type="GO" id="GO:0006351">
    <property type="term" value="P:DNA-templated transcription"/>
    <property type="evidence" value="ECO:0007669"/>
    <property type="project" value="UniProtKB-UniRule"/>
</dbReference>
<dbReference type="InterPro" id="IPR010243">
    <property type="entry name" value="RNA_pol_bsu_bac"/>
</dbReference>
<dbReference type="PROSITE" id="PS01166">
    <property type="entry name" value="RNA_POL_BETA"/>
    <property type="match status" value="1"/>
</dbReference>
<dbReference type="EMBL" id="PFWO01000020">
    <property type="protein sequence ID" value="PJA51199.1"/>
    <property type="molecule type" value="Genomic_DNA"/>
</dbReference>